<dbReference type="EMBL" id="CM042031">
    <property type="protein sequence ID" value="KAI3785231.1"/>
    <property type="molecule type" value="Genomic_DNA"/>
</dbReference>
<sequence length="97" mass="10997">MEPVIPMAAQPRPRATKPNTPFRPSRFDLIYQPHLLTAANLPYFSDAGNPSPLAASINIPPSCRYASIFQWLIHKGIRTKLNLTPDVKRLLEIWFLS</sequence>
<evidence type="ECO:0000313" key="2">
    <source>
        <dbReference type="Proteomes" id="UP001056120"/>
    </source>
</evidence>
<reference evidence="1 2" key="2">
    <citation type="journal article" date="2022" name="Mol. Ecol. Resour.">
        <title>The genomes of chicory, endive, great burdock and yacon provide insights into Asteraceae paleo-polyploidization history and plant inulin production.</title>
        <authorList>
            <person name="Fan W."/>
            <person name="Wang S."/>
            <person name="Wang H."/>
            <person name="Wang A."/>
            <person name="Jiang F."/>
            <person name="Liu H."/>
            <person name="Zhao H."/>
            <person name="Xu D."/>
            <person name="Zhang Y."/>
        </authorList>
    </citation>
    <scope>NUCLEOTIDE SEQUENCE [LARGE SCALE GENOMIC DNA]</scope>
    <source>
        <strain evidence="2">cv. Yunnan</strain>
        <tissue evidence="1">Leaves</tissue>
    </source>
</reference>
<comment type="caution">
    <text evidence="1">The sequence shown here is derived from an EMBL/GenBank/DDBJ whole genome shotgun (WGS) entry which is preliminary data.</text>
</comment>
<dbReference type="Proteomes" id="UP001056120">
    <property type="component" value="Linkage Group LG14"/>
</dbReference>
<keyword evidence="2" id="KW-1185">Reference proteome</keyword>
<accession>A0ACB9GQD6</accession>
<protein>
    <submittedName>
        <fullName evidence="1">Uncharacterized protein</fullName>
    </submittedName>
</protein>
<evidence type="ECO:0000313" key="1">
    <source>
        <dbReference type="EMBL" id="KAI3785231.1"/>
    </source>
</evidence>
<gene>
    <name evidence="1" type="ORF">L1987_44346</name>
</gene>
<organism evidence="1 2">
    <name type="scientific">Smallanthus sonchifolius</name>
    <dbReference type="NCBI Taxonomy" id="185202"/>
    <lineage>
        <taxon>Eukaryota</taxon>
        <taxon>Viridiplantae</taxon>
        <taxon>Streptophyta</taxon>
        <taxon>Embryophyta</taxon>
        <taxon>Tracheophyta</taxon>
        <taxon>Spermatophyta</taxon>
        <taxon>Magnoliopsida</taxon>
        <taxon>eudicotyledons</taxon>
        <taxon>Gunneridae</taxon>
        <taxon>Pentapetalae</taxon>
        <taxon>asterids</taxon>
        <taxon>campanulids</taxon>
        <taxon>Asterales</taxon>
        <taxon>Asteraceae</taxon>
        <taxon>Asteroideae</taxon>
        <taxon>Heliantheae alliance</taxon>
        <taxon>Millerieae</taxon>
        <taxon>Smallanthus</taxon>
    </lineage>
</organism>
<reference evidence="2" key="1">
    <citation type="journal article" date="2022" name="Mol. Ecol. Resour.">
        <title>The genomes of chicory, endive, great burdock and yacon provide insights into Asteraceae palaeo-polyploidization history and plant inulin production.</title>
        <authorList>
            <person name="Fan W."/>
            <person name="Wang S."/>
            <person name="Wang H."/>
            <person name="Wang A."/>
            <person name="Jiang F."/>
            <person name="Liu H."/>
            <person name="Zhao H."/>
            <person name="Xu D."/>
            <person name="Zhang Y."/>
        </authorList>
    </citation>
    <scope>NUCLEOTIDE SEQUENCE [LARGE SCALE GENOMIC DNA]</scope>
    <source>
        <strain evidence="2">cv. Yunnan</strain>
    </source>
</reference>
<proteinExistence type="predicted"/>
<name>A0ACB9GQD6_9ASTR</name>